<accession>A0A0G0MMM7</accession>
<proteinExistence type="predicted"/>
<evidence type="ECO:0000313" key="2">
    <source>
        <dbReference type="Proteomes" id="UP000033881"/>
    </source>
</evidence>
<protein>
    <submittedName>
        <fullName evidence="1">Uncharacterized protein</fullName>
    </submittedName>
</protein>
<sequence>MSEEFEDDDPELLGDDNDLDIVDEEEEEAECAWCGEMPCKCAELAEAA</sequence>
<comment type="caution">
    <text evidence="1">The sequence shown here is derived from an EMBL/GenBank/DDBJ whole genome shotgun (WGS) entry which is preliminary data.</text>
</comment>
<name>A0A0G0MMM7_9BACT</name>
<evidence type="ECO:0000313" key="1">
    <source>
        <dbReference type="EMBL" id="KKR01666.1"/>
    </source>
</evidence>
<dbReference type="EMBL" id="LBWB01000003">
    <property type="protein sequence ID" value="KKR01666.1"/>
    <property type="molecule type" value="Genomic_DNA"/>
</dbReference>
<dbReference type="AlphaFoldDB" id="A0A0G0MMM7"/>
<dbReference type="STRING" id="1618574.UT24_C0003G0073"/>
<gene>
    <name evidence="1" type="ORF">UT24_C0003G0073</name>
</gene>
<dbReference type="Proteomes" id="UP000033881">
    <property type="component" value="Unassembled WGS sequence"/>
</dbReference>
<organism evidence="1 2">
    <name type="scientific">Candidatus Woesebacteria bacterium GW2011_GWB1_39_12</name>
    <dbReference type="NCBI Taxonomy" id="1618574"/>
    <lineage>
        <taxon>Bacteria</taxon>
        <taxon>Candidatus Woeseibacteriota</taxon>
    </lineage>
</organism>
<reference evidence="1 2" key="1">
    <citation type="journal article" date="2015" name="Nature">
        <title>rRNA introns, odd ribosomes, and small enigmatic genomes across a large radiation of phyla.</title>
        <authorList>
            <person name="Brown C.T."/>
            <person name="Hug L.A."/>
            <person name="Thomas B.C."/>
            <person name="Sharon I."/>
            <person name="Castelle C.J."/>
            <person name="Singh A."/>
            <person name="Wilkins M.J."/>
            <person name="Williams K.H."/>
            <person name="Banfield J.F."/>
        </authorList>
    </citation>
    <scope>NUCLEOTIDE SEQUENCE [LARGE SCALE GENOMIC DNA]</scope>
</reference>